<protein>
    <recommendedName>
        <fullName evidence="1">N-acetyltransferase domain-containing protein</fullName>
    </recommendedName>
</protein>
<dbReference type="EMBL" id="BSTX01000001">
    <property type="protein sequence ID" value="GLZ76244.1"/>
    <property type="molecule type" value="Genomic_DNA"/>
</dbReference>
<organism evidence="2 3">
    <name type="scientific">Actinorhabdospora filicis</name>
    <dbReference type="NCBI Taxonomy" id="1785913"/>
    <lineage>
        <taxon>Bacteria</taxon>
        <taxon>Bacillati</taxon>
        <taxon>Actinomycetota</taxon>
        <taxon>Actinomycetes</taxon>
        <taxon>Micromonosporales</taxon>
        <taxon>Micromonosporaceae</taxon>
        <taxon>Actinorhabdospora</taxon>
    </lineage>
</organism>
<feature type="domain" description="N-acetyltransferase" evidence="1">
    <location>
        <begin position="206"/>
        <end position="370"/>
    </location>
</feature>
<evidence type="ECO:0000313" key="2">
    <source>
        <dbReference type="EMBL" id="GLZ76244.1"/>
    </source>
</evidence>
<dbReference type="Gene3D" id="3.40.630.30">
    <property type="match status" value="2"/>
</dbReference>
<dbReference type="Pfam" id="PF13302">
    <property type="entry name" value="Acetyltransf_3"/>
    <property type="match status" value="2"/>
</dbReference>
<dbReference type="PANTHER" id="PTHR43441">
    <property type="entry name" value="RIBOSOMAL-PROTEIN-SERINE ACETYLTRANSFERASE"/>
    <property type="match status" value="1"/>
</dbReference>
<dbReference type="GO" id="GO:0008999">
    <property type="term" value="F:protein-N-terminal-alanine acetyltransferase activity"/>
    <property type="evidence" value="ECO:0007669"/>
    <property type="project" value="TreeGrafter"/>
</dbReference>
<feature type="domain" description="N-acetyltransferase" evidence="1">
    <location>
        <begin position="11"/>
        <end position="177"/>
    </location>
</feature>
<dbReference type="PROSITE" id="PS51186">
    <property type="entry name" value="GNAT"/>
    <property type="match status" value="2"/>
</dbReference>
<dbReference type="RefSeq" id="WP_285661429.1">
    <property type="nucleotide sequence ID" value="NZ_BSTX01000001.1"/>
</dbReference>
<name>A0A9W6SFK3_9ACTN</name>
<dbReference type="InterPro" id="IPR016181">
    <property type="entry name" value="Acyl_CoA_acyltransferase"/>
</dbReference>
<dbReference type="AlphaFoldDB" id="A0A9W6SFK3"/>
<dbReference type="Proteomes" id="UP001165079">
    <property type="component" value="Unassembled WGS sequence"/>
</dbReference>
<comment type="caution">
    <text evidence="2">The sequence shown here is derived from an EMBL/GenBank/DDBJ whole genome shotgun (WGS) entry which is preliminary data.</text>
</comment>
<dbReference type="InterPro" id="IPR051908">
    <property type="entry name" value="Ribosomal_N-acetyltransferase"/>
</dbReference>
<accession>A0A9W6SFK3</accession>
<dbReference type="PANTHER" id="PTHR43441:SF10">
    <property type="entry name" value="ACETYLTRANSFERASE"/>
    <property type="match status" value="1"/>
</dbReference>
<evidence type="ECO:0000313" key="3">
    <source>
        <dbReference type="Proteomes" id="UP001165079"/>
    </source>
</evidence>
<dbReference type="GO" id="GO:1990189">
    <property type="term" value="F:protein N-terminal-serine acetyltransferase activity"/>
    <property type="evidence" value="ECO:0007669"/>
    <property type="project" value="TreeGrafter"/>
</dbReference>
<evidence type="ECO:0000259" key="1">
    <source>
        <dbReference type="PROSITE" id="PS51186"/>
    </source>
</evidence>
<sequence>MEPVTLTADGLTLRAPEDGDLVDLARAMTDAEVMRWTLVPLDWEKRFPANFASVALRQWHDDVNYRWVITDGERVLGMVNLTPKRHGVMEIAFWTSAWARGGGVAERAARAVITWAFDVVGCPRVEWDAIVGNHASRLLALKLGFTMTGRQRASLDQRGSRRDTWTGDLLSGELRATPPPGYDVARARAVAFSGEQPELSTSVPGLRLRPAREEDVDALVRMCGDTEAQQWITTPVPYERSHAEWFLDFGRRSWRDGAGPVWVLADAESACGTIDLRLDAGDRRSGDVGFHTAFWARGRGYMTAALNAVCAYGFDVLLMERIAWKAYVGNAGSRRVAEKAGFTFEGTLRQAIAHRGGEMRDAWLAARLKEDQ</sequence>
<keyword evidence="3" id="KW-1185">Reference proteome</keyword>
<dbReference type="GO" id="GO:0005737">
    <property type="term" value="C:cytoplasm"/>
    <property type="evidence" value="ECO:0007669"/>
    <property type="project" value="TreeGrafter"/>
</dbReference>
<gene>
    <name evidence="2" type="ORF">Afil01_10510</name>
</gene>
<dbReference type="InterPro" id="IPR000182">
    <property type="entry name" value="GNAT_dom"/>
</dbReference>
<reference evidence="2" key="1">
    <citation type="submission" date="2023-03" db="EMBL/GenBank/DDBJ databases">
        <title>Actinorhabdospora filicis NBRC 111898.</title>
        <authorList>
            <person name="Ichikawa N."/>
            <person name="Sato H."/>
            <person name="Tonouchi N."/>
        </authorList>
    </citation>
    <scope>NUCLEOTIDE SEQUENCE</scope>
    <source>
        <strain evidence="2">NBRC 111898</strain>
    </source>
</reference>
<proteinExistence type="predicted"/>
<dbReference type="SUPFAM" id="SSF55729">
    <property type="entry name" value="Acyl-CoA N-acyltransferases (Nat)"/>
    <property type="match status" value="2"/>
</dbReference>